<proteinExistence type="predicted"/>
<dbReference type="GO" id="GO:0008270">
    <property type="term" value="F:zinc ion binding"/>
    <property type="evidence" value="ECO:0007669"/>
    <property type="project" value="UniProtKB-KW"/>
</dbReference>
<dbReference type="EMBL" id="LRBV02000004">
    <property type="status" value="NOT_ANNOTATED_CDS"/>
    <property type="molecule type" value="Genomic_DNA"/>
</dbReference>
<reference evidence="6" key="2">
    <citation type="submission" date="2021-01" db="UniProtKB">
        <authorList>
            <consortium name="EnsemblPlants"/>
        </authorList>
    </citation>
    <scope>IDENTIFICATION</scope>
</reference>
<evidence type="ECO:0000256" key="1">
    <source>
        <dbReference type="ARBA" id="ARBA00022723"/>
    </source>
</evidence>
<sequence length="97" mass="11040">MRRACLGGSRVRGYCLMLGQLRLGLPHWSVCGVIEYSLDFPLEGYEDTFRPVMALINFVEEKQDIVDSYKAKLKSIDCKHFDFGNGNCPFGSSCFYK</sequence>
<keyword evidence="7" id="KW-1185">Reference proteome</keyword>
<keyword evidence="1 4" id="KW-0479">Metal-binding</keyword>
<dbReference type="EnsemblPlants" id="QL04p032014:mrna">
    <property type="protein sequence ID" value="QL04p032014:mrna"/>
    <property type="gene ID" value="QL04p032014"/>
</dbReference>
<evidence type="ECO:0000256" key="3">
    <source>
        <dbReference type="ARBA" id="ARBA00022833"/>
    </source>
</evidence>
<protein>
    <recommendedName>
        <fullName evidence="5">C3H1-type domain-containing protein</fullName>
    </recommendedName>
</protein>
<dbReference type="GO" id="GO:0061630">
    <property type="term" value="F:ubiquitin protein ligase activity"/>
    <property type="evidence" value="ECO:0007669"/>
    <property type="project" value="InterPro"/>
</dbReference>
<reference evidence="6 7" key="1">
    <citation type="journal article" date="2016" name="G3 (Bethesda)">
        <title>First Draft Assembly and Annotation of the Genome of a California Endemic Oak Quercus lobata Nee (Fagaceae).</title>
        <authorList>
            <person name="Sork V.L."/>
            <person name="Fitz-Gibbon S.T."/>
            <person name="Puiu D."/>
            <person name="Crepeau M."/>
            <person name="Gugger P.F."/>
            <person name="Sherman R."/>
            <person name="Stevens K."/>
            <person name="Langley C.H."/>
            <person name="Pellegrini M."/>
            <person name="Salzberg S.L."/>
        </authorList>
    </citation>
    <scope>NUCLEOTIDE SEQUENCE [LARGE SCALE GENOMIC DNA]</scope>
    <source>
        <strain evidence="6 7">cv. SW786</strain>
    </source>
</reference>
<accession>A0A7N2LFY8</accession>
<dbReference type="PANTHER" id="PTHR11224">
    <property type="entry name" value="MAKORIN-RELATED"/>
    <property type="match status" value="1"/>
</dbReference>
<dbReference type="InterPro" id="IPR045072">
    <property type="entry name" value="MKRN-like"/>
</dbReference>
<keyword evidence="3 4" id="KW-0862">Zinc</keyword>
<evidence type="ECO:0000256" key="2">
    <source>
        <dbReference type="ARBA" id="ARBA00022771"/>
    </source>
</evidence>
<feature type="zinc finger region" description="C3H1-type" evidence="4">
    <location>
        <begin position="72"/>
        <end position="97"/>
    </location>
</feature>
<dbReference type="InterPro" id="IPR000571">
    <property type="entry name" value="Znf_CCCH"/>
</dbReference>
<evidence type="ECO:0000313" key="6">
    <source>
        <dbReference type="EnsemblPlants" id="QL04p032014:mrna"/>
    </source>
</evidence>
<dbReference type="Proteomes" id="UP000594261">
    <property type="component" value="Chromosome 4"/>
</dbReference>
<feature type="domain" description="C3H1-type" evidence="5">
    <location>
        <begin position="72"/>
        <end position="97"/>
    </location>
</feature>
<dbReference type="GO" id="GO:0000209">
    <property type="term" value="P:protein polyubiquitination"/>
    <property type="evidence" value="ECO:0007669"/>
    <property type="project" value="InterPro"/>
</dbReference>
<dbReference type="AlphaFoldDB" id="A0A7N2LFY8"/>
<dbReference type="Gramene" id="QL04p032014:mrna">
    <property type="protein sequence ID" value="QL04p032014:mrna"/>
    <property type="gene ID" value="QL04p032014"/>
</dbReference>
<evidence type="ECO:0000313" key="7">
    <source>
        <dbReference type="Proteomes" id="UP000594261"/>
    </source>
</evidence>
<evidence type="ECO:0000259" key="5">
    <source>
        <dbReference type="PROSITE" id="PS50103"/>
    </source>
</evidence>
<dbReference type="InParanoid" id="A0A7N2LFY8"/>
<dbReference type="PROSITE" id="PS50103">
    <property type="entry name" value="ZF_C3H1"/>
    <property type="match status" value="1"/>
</dbReference>
<organism evidence="6 7">
    <name type="scientific">Quercus lobata</name>
    <name type="common">Valley oak</name>
    <dbReference type="NCBI Taxonomy" id="97700"/>
    <lineage>
        <taxon>Eukaryota</taxon>
        <taxon>Viridiplantae</taxon>
        <taxon>Streptophyta</taxon>
        <taxon>Embryophyta</taxon>
        <taxon>Tracheophyta</taxon>
        <taxon>Spermatophyta</taxon>
        <taxon>Magnoliopsida</taxon>
        <taxon>eudicotyledons</taxon>
        <taxon>Gunneridae</taxon>
        <taxon>Pentapetalae</taxon>
        <taxon>rosids</taxon>
        <taxon>fabids</taxon>
        <taxon>Fagales</taxon>
        <taxon>Fagaceae</taxon>
        <taxon>Quercus</taxon>
    </lineage>
</organism>
<evidence type="ECO:0000256" key="4">
    <source>
        <dbReference type="PROSITE-ProRule" id="PRU00723"/>
    </source>
</evidence>
<dbReference type="PANTHER" id="PTHR11224:SF10">
    <property type="entry name" value="IP09428P-RELATED"/>
    <property type="match status" value="1"/>
</dbReference>
<keyword evidence="2 4" id="KW-0863">Zinc-finger</keyword>
<name>A0A7N2LFY8_QUELO</name>